<dbReference type="SMART" id="SM00255">
    <property type="entry name" value="TIR"/>
    <property type="match status" value="1"/>
</dbReference>
<dbReference type="GO" id="GO:0005737">
    <property type="term" value="C:cytoplasm"/>
    <property type="evidence" value="ECO:0007669"/>
    <property type="project" value="UniProtKB-SubCell"/>
</dbReference>
<evidence type="ECO:0000259" key="4">
    <source>
        <dbReference type="PROSITE" id="PS50017"/>
    </source>
</evidence>
<dbReference type="InterPro" id="IPR000157">
    <property type="entry name" value="TIR_dom"/>
</dbReference>
<dbReference type="GO" id="GO:0005886">
    <property type="term" value="C:plasma membrane"/>
    <property type="evidence" value="ECO:0007669"/>
    <property type="project" value="TreeGrafter"/>
</dbReference>
<dbReference type="Pfam" id="PF00531">
    <property type="entry name" value="Death"/>
    <property type="match status" value="1"/>
</dbReference>
<evidence type="ECO:0000259" key="5">
    <source>
        <dbReference type="PROSITE" id="PS50104"/>
    </source>
</evidence>
<dbReference type="InterPro" id="IPR035897">
    <property type="entry name" value="Toll_tir_struct_dom_sf"/>
</dbReference>
<evidence type="ECO:0000256" key="2">
    <source>
        <dbReference type="ARBA" id="ARBA00022490"/>
    </source>
</evidence>
<evidence type="ECO:0000313" key="7">
    <source>
        <dbReference type="Proteomes" id="UP001153712"/>
    </source>
</evidence>
<feature type="domain" description="TIR" evidence="5">
    <location>
        <begin position="143"/>
        <end position="276"/>
    </location>
</feature>
<protein>
    <recommendedName>
        <fullName evidence="8">Myeloid differentiation primary response protein MyD88</fullName>
    </recommendedName>
</protein>
<dbReference type="InterPro" id="IPR017281">
    <property type="entry name" value="Myelin_different_resp_MyD88"/>
</dbReference>
<name>A0A9N9TQX6_PHYSR</name>
<organism evidence="6 7">
    <name type="scientific">Phyllotreta striolata</name>
    <name type="common">Striped flea beetle</name>
    <name type="synonym">Crioceris striolata</name>
    <dbReference type="NCBI Taxonomy" id="444603"/>
    <lineage>
        <taxon>Eukaryota</taxon>
        <taxon>Metazoa</taxon>
        <taxon>Ecdysozoa</taxon>
        <taxon>Arthropoda</taxon>
        <taxon>Hexapoda</taxon>
        <taxon>Insecta</taxon>
        <taxon>Pterygota</taxon>
        <taxon>Neoptera</taxon>
        <taxon>Endopterygota</taxon>
        <taxon>Coleoptera</taxon>
        <taxon>Polyphaga</taxon>
        <taxon>Cucujiformia</taxon>
        <taxon>Chrysomeloidea</taxon>
        <taxon>Chrysomelidae</taxon>
        <taxon>Galerucinae</taxon>
        <taxon>Alticini</taxon>
        <taxon>Phyllotreta</taxon>
    </lineage>
</organism>
<dbReference type="GO" id="GO:0002755">
    <property type="term" value="P:MyD88-dependent toll-like receptor signaling pathway"/>
    <property type="evidence" value="ECO:0007669"/>
    <property type="project" value="InterPro"/>
</dbReference>
<keyword evidence="3" id="KW-0395">Inflammatory response</keyword>
<dbReference type="AlphaFoldDB" id="A0A9N9TQX6"/>
<dbReference type="EMBL" id="OU900096">
    <property type="protein sequence ID" value="CAG9860093.1"/>
    <property type="molecule type" value="Genomic_DNA"/>
</dbReference>
<dbReference type="GO" id="GO:0008063">
    <property type="term" value="P:Toll signaling pathway"/>
    <property type="evidence" value="ECO:0007669"/>
    <property type="project" value="TreeGrafter"/>
</dbReference>
<dbReference type="SUPFAM" id="SSF52200">
    <property type="entry name" value="Toll/Interleukin receptor TIR domain"/>
    <property type="match status" value="1"/>
</dbReference>
<dbReference type="OrthoDB" id="10037120at2759"/>
<sequence>MYDISVVYMRKETTELISALLNPKKVIPNENGLSRDWHGLAELCGIGGEKIPNIERSNDPTLKVIEIWSEKDRNNSTIKKFISFLETLDRFDIIDDITPLLEKDVDYFRANPNGFTASLQDFDDKDIITYDDAERKKAGLPPEMYDAFVLFDDDDIDFATEIIKTMEGQYNLKLCVKDRDVVGGESNHDSVIRVISTRCHRVIVVVSPAFLESSINKYFYTLASMDGIERQRRKIIPCLYKKIENLPIEFKAFHFLDYTRSEIVFGSFWDQLYKSLKVISPPTPSNQTLTVTVQNSKRIQHNVDPFKSSNHVKFALLDSQPKEAEPDAESTKIVNNSNSVSSPSVVATGKELKKNKSLLNKCRNFLHKKIENKKTEVKTEVPEINGLTLTKKKTFWKSRKLKVEVTN</sequence>
<evidence type="ECO:0000256" key="1">
    <source>
        <dbReference type="ARBA" id="ARBA00004496"/>
    </source>
</evidence>
<dbReference type="GO" id="GO:0070976">
    <property type="term" value="F:TIR domain binding"/>
    <property type="evidence" value="ECO:0007669"/>
    <property type="project" value="InterPro"/>
</dbReference>
<dbReference type="SUPFAM" id="SSF47986">
    <property type="entry name" value="DEATH domain"/>
    <property type="match status" value="1"/>
</dbReference>
<accession>A0A9N9TQX6</accession>
<dbReference type="Gene3D" id="1.10.533.10">
    <property type="entry name" value="Death Domain, Fas"/>
    <property type="match status" value="1"/>
</dbReference>
<evidence type="ECO:0000256" key="3">
    <source>
        <dbReference type="ARBA" id="ARBA00023198"/>
    </source>
</evidence>
<evidence type="ECO:0000313" key="6">
    <source>
        <dbReference type="EMBL" id="CAG9860093.1"/>
    </source>
</evidence>
<dbReference type="Gene3D" id="3.40.50.10140">
    <property type="entry name" value="Toll/interleukin-1 receptor homology (TIR) domain"/>
    <property type="match status" value="1"/>
</dbReference>
<dbReference type="InterPro" id="IPR000488">
    <property type="entry name" value="Death_dom"/>
</dbReference>
<feature type="domain" description="Death" evidence="4">
    <location>
        <begin position="36"/>
        <end position="101"/>
    </location>
</feature>
<keyword evidence="7" id="KW-1185">Reference proteome</keyword>
<dbReference type="GO" id="GO:0045087">
    <property type="term" value="P:innate immune response"/>
    <property type="evidence" value="ECO:0007669"/>
    <property type="project" value="TreeGrafter"/>
</dbReference>
<dbReference type="InterPro" id="IPR011029">
    <property type="entry name" value="DEATH-like_dom_sf"/>
</dbReference>
<dbReference type="GO" id="GO:0043123">
    <property type="term" value="P:positive regulation of canonical NF-kappaB signal transduction"/>
    <property type="evidence" value="ECO:0007669"/>
    <property type="project" value="InterPro"/>
</dbReference>
<reference evidence="6" key="1">
    <citation type="submission" date="2022-01" db="EMBL/GenBank/DDBJ databases">
        <authorList>
            <person name="King R."/>
        </authorList>
    </citation>
    <scope>NUCLEOTIDE SEQUENCE</scope>
</reference>
<dbReference type="Pfam" id="PF01582">
    <property type="entry name" value="TIR"/>
    <property type="match status" value="1"/>
</dbReference>
<evidence type="ECO:0008006" key="8">
    <source>
        <dbReference type="Google" id="ProtNLM"/>
    </source>
</evidence>
<dbReference type="PROSITE" id="PS50104">
    <property type="entry name" value="TIR"/>
    <property type="match status" value="1"/>
</dbReference>
<keyword evidence="2" id="KW-0963">Cytoplasm</keyword>
<dbReference type="PROSITE" id="PS50017">
    <property type="entry name" value="DEATH_DOMAIN"/>
    <property type="match status" value="1"/>
</dbReference>
<dbReference type="GO" id="GO:0050830">
    <property type="term" value="P:defense response to Gram-positive bacterium"/>
    <property type="evidence" value="ECO:0007669"/>
    <property type="project" value="TreeGrafter"/>
</dbReference>
<dbReference type="Proteomes" id="UP001153712">
    <property type="component" value="Chromosome 3"/>
</dbReference>
<dbReference type="PANTHER" id="PTHR15079:SF3">
    <property type="entry name" value="MYELOID DIFFERENTIATION PRIMARY RESPONSE PROTEIN MYD88"/>
    <property type="match status" value="1"/>
</dbReference>
<dbReference type="GO" id="GO:0034142">
    <property type="term" value="P:toll-like receptor 4 signaling pathway"/>
    <property type="evidence" value="ECO:0007669"/>
    <property type="project" value="TreeGrafter"/>
</dbReference>
<dbReference type="PANTHER" id="PTHR15079">
    <property type="entry name" value="MYD88"/>
    <property type="match status" value="1"/>
</dbReference>
<proteinExistence type="predicted"/>
<dbReference type="GO" id="GO:0035325">
    <property type="term" value="F:Toll-like receptor binding"/>
    <property type="evidence" value="ECO:0007669"/>
    <property type="project" value="TreeGrafter"/>
</dbReference>
<gene>
    <name evidence="6" type="ORF">PHYEVI_LOCUS6450</name>
</gene>
<comment type="subcellular location">
    <subcellularLocation>
        <location evidence="1">Cytoplasm</location>
    </subcellularLocation>
</comment>